<dbReference type="InterPro" id="IPR046540">
    <property type="entry name" value="DMFA2_C"/>
</dbReference>
<keyword evidence="3" id="KW-1185">Reference proteome</keyword>
<protein>
    <recommendedName>
        <fullName evidence="1">N,N-dimethylformamidase beta subunit-like C-terminal domain-containing protein</fullName>
    </recommendedName>
</protein>
<dbReference type="Gene3D" id="2.60.40.4070">
    <property type="match status" value="1"/>
</dbReference>
<feature type="domain" description="N,N-dimethylformamidase beta subunit-like C-terminal" evidence="1">
    <location>
        <begin position="316"/>
        <end position="478"/>
    </location>
</feature>
<gene>
    <name evidence="2" type="ordered locus">Cwoe_0089</name>
</gene>
<dbReference type="RefSeq" id="WP_012931578.1">
    <property type="nucleotide sequence ID" value="NC_013739.1"/>
</dbReference>
<dbReference type="Pfam" id="PF20254">
    <property type="entry name" value="DMFA2_C"/>
    <property type="match status" value="1"/>
</dbReference>
<evidence type="ECO:0000313" key="2">
    <source>
        <dbReference type="EMBL" id="ADB48525.1"/>
    </source>
</evidence>
<evidence type="ECO:0000259" key="1">
    <source>
        <dbReference type="Pfam" id="PF20254"/>
    </source>
</evidence>
<dbReference type="AlphaFoldDB" id="D3F442"/>
<dbReference type="HOGENOM" id="CLU_455419_0_0_11"/>
<dbReference type="Proteomes" id="UP000008229">
    <property type="component" value="Chromosome"/>
</dbReference>
<organism evidence="2 3">
    <name type="scientific">Conexibacter woesei (strain DSM 14684 / CCUG 47730 / CIP 108061 / JCM 11494 / NBRC 100937 / ID131577)</name>
    <dbReference type="NCBI Taxonomy" id="469383"/>
    <lineage>
        <taxon>Bacteria</taxon>
        <taxon>Bacillati</taxon>
        <taxon>Actinomycetota</taxon>
        <taxon>Thermoleophilia</taxon>
        <taxon>Solirubrobacterales</taxon>
        <taxon>Conexibacteraceae</taxon>
        <taxon>Conexibacter</taxon>
    </lineage>
</organism>
<dbReference type="EMBL" id="CP001854">
    <property type="protein sequence ID" value="ADB48525.1"/>
    <property type="molecule type" value="Genomic_DNA"/>
</dbReference>
<name>D3F442_CONWI</name>
<dbReference type="OrthoDB" id="5243810at2"/>
<dbReference type="STRING" id="469383.Cwoe_0089"/>
<reference evidence="2 3" key="1">
    <citation type="journal article" date="2010" name="Stand. Genomic Sci.">
        <title>Complete genome sequence of Conexibacter woesei type strain (ID131577).</title>
        <authorList>
            <person name="Pukall R."/>
            <person name="Lapidus A."/>
            <person name="Glavina Del Rio T."/>
            <person name="Copeland A."/>
            <person name="Tice H."/>
            <person name="Cheng J.-F."/>
            <person name="Lucas S."/>
            <person name="Chen F."/>
            <person name="Nolan M."/>
            <person name="Bruce D."/>
            <person name="Goodwin L."/>
            <person name="Pitluck S."/>
            <person name="Mavromatis K."/>
            <person name="Ivanova N."/>
            <person name="Ovchinnikova G."/>
            <person name="Pati A."/>
            <person name="Chen A."/>
            <person name="Palaniappan K."/>
            <person name="Land M."/>
            <person name="Hauser L."/>
            <person name="Chang Y.-J."/>
            <person name="Jeffries C.D."/>
            <person name="Chain P."/>
            <person name="Meincke L."/>
            <person name="Sims D."/>
            <person name="Brettin T."/>
            <person name="Detter J.C."/>
            <person name="Rohde M."/>
            <person name="Goeker M."/>
            <person name="Bristow J."/>
            <person name="Eisen J.A."/>
            <person name="Markowitz V."/>
            <person name="Kyrpides N.C."/>
            <person name="Klenk H.-P."/>
            <person name="Hugenholtz P."/>
        </authorList>
    </citation>
    <scope>NUCLEOTIDE SEQUENCE [LARGE SCALE GENOMIC DNA]</scope>
    <source>
        <strain evidence="3">DSM 14684 / CIP 108061 / JCM 11494 / NBRC 100937 / ID131577</strain>
    </source>
</reference>
<dbReference type="KEGG" id="cwo:Cwoe_0089"/>
<dbReference type="eggNOG" id="COG0823">
    <property type="taxonomic scope" value="Bacteria"/>
</dbReference>
<proteinExistence type="predicted"/>
<evidence type="ECO:0000313" key="3">
    <source>
        <dbReference type="Proteomes" id="UP000008229"/>
    </source>
</evidence>
<reference evidence="3" key="2">
    <citation type="submission" date="2010-01" db="EMBL/GenBank/DDBJ databases">
        <title>The complete genome of Conexibacter woesei DSM 14684.</title>
        <authorList>
            <consortium name="US DOE Joint Genome Institute (JGI-PGF)"/>
            <person name="Lucas S."/>
            <person name="Copeland A."/>
            <person name="Lapidus A."/>
            <person name="Glavina del Rio T."/>
            <person name="Dalin E."/>
            <person name="Tice H."/>
            <person name="Bruce D."/>
            <person name="Goodwin L."/>
            <person name="Pitluck S."/>
            <person name="Kyrpides N."/>
            <person name="Mavromatis K."/>
            <person name="Ivanova N."/>
            <person name="Mikhailova N."/>
            <person name="Chertkov O."/>
            <person name="Brettin T."/>
            <person name="Detter J.C."/>
            <person name="Han C."/>
            <person name="Larimer F."/>
            <person name="Land M."/>
            <person name="Hauser L."/>
            <person name="Markowitz V."/>
            <person name="Cheng J.-F."/>
            <person name="Hugenholtz P."/>
            <person name="Woyke T."/>
            <person name="Wu D."/>
            <person name="Pukall R."/>
            <person name="Steenblock K."/>
            <person name="Schneider S."/>
            <person name="Klenk H.-P."/>
            <person name="Eisen J.A."/>
        </authorList>
    </citation>
    <scope>NUCLEOTIDE SEQUENCE [LARGE SCALE GENOMIC DNA]</scope>
    <source>
        <strain evidence="3">DSM 14684 / CIP 108061 / JCM 11494 / NBRC 100937 / ID131577</strain>
    </source>
</reference>
<sequence length="599" mass="64056" precursor="true">MTRAARIVFGLLVLATLGAFVVGQKLKSTPPLIVRPLVDVVFSPVANDPGKDRRAKISFWLVRGDDITVSIVNDEGRIVRTLADGVAVPKKVRKTWWWDGRTEDGGRAPDGYYRVRVALIHQGRTVELPDVEIALDTKPPKPRVVSVEPEGDSGPAFLPQRGVDAVTVAIRGTEGRKARLQVWRTDVTPARIVDEVDIPGRQASAEWDGTVDGRPAPAGTYLMGLLVADRAGNRGTFPAQVPPRSGDVPGRAGVTVRYLAAAPSFTPVRAGASTTVFVDARRRRYSWALRRWGDPRVLARGRGRDVRLRVRTPRGQAGLHVLSIATADHRTQVPIVVRARVPRRVLVVLPSLTWEGLNAVDDDGDGMPNTLDGAGRDASARLGRPLAKGMPTSIPAQEGALLRFLDDNLLRYDLTTDAALAAGTGPSLGDYAGAVFAGDSRWITPQLRRALRRRVQDGGRIWSLGTDALRRSVRLRDGLLTQPSTPAPTDALGARPVVPLVESPAPVTLTTSLNGPIFDQTGGSFAGYDSYETLASVIPEAELSAAAGPDADTNVIASWQLGDGTAIHTGLPQLASKAADDELDAAALVRSIWSVVGAP</sequence>
<accession>D3F442</accession>